<sequence>MNNSPDLPKPSSEPPLKTSLTDNGQYPEFCQNASQDPALFENFRRNPIYNAALEHDSFEQGLEYLEYAKKVKRFDSHLEEFKKNDLIGNPMTFEYEPYGKIAPPTLRYLKVLSDIETHIGNLDNAKICEIGTGYGGLCRIICSYFQVAEYNLLDLPPVLSLVQKYLSHFEINTTIKYLDVSRLPNQEYDLVISNYAFTELRRDIQENYLQNVILKSKKGYITYNDINPKDFNSYTLEELKAIIPNLQVFKEIENTHPKDCMLIW</sequence>
<dbReference type="GO" id="GO:0032259">
    <property type="term" value="P:methylation"/>
    <property type="evidence" value="ECO:0007669"/>
    <property type="project" value="UniProtKB-KW"/>
</dbReference>
<dbReference type="EMBL" id="DSPX01000123">
    <property type="protein sequence ID" value="HGG01346.1"/>
    <property type="molecule type" value="Genomic_DNA"/>
</dbReference>
<dbReference type="Gene3D" id="3.40.50.150">
    <property type="entry name" value="Vaccinia Virus protein VP39"/>
    <property type="match status" value="1"/>
</dbReference>
<proteinExistence type="predicted"/>
<organism evidence="2">
    <name type="scientific">Planktothricoides sp. SpSt-374</name>
    <dbReference type="NCBI Taxonomy" id="2282167"/>
    <lineage>
        <taxon>Bacteria</taxon>
        <taxon>Bacillati</taxon>
        <taxon>Cyanobacteriota</taxon>
        <taxon>Cyanophyceae</taxon>
        <taxon>Oscillatoriophycideae</taxon>
        <taxon>Oscillatoriales</taxon>
        <taxon>Oscillatoriaceae</taxon>
        <taxon>Planktothricoides</taxon>
    </lineage>
</organism>
<evidence type="ECO:0000256" key="1">
    <source>
        <dbReference type="SAM" id="MobiDB-lite"/>
    </source>
</evidence>
<comment type="caution">
    <text evidence="2">The sequence shown here is derived from an EMBL/GenBank/DDBJ whole genome shotgun (WGS) entry which is preliminary data.</text>
</comment>
<name>A0A7C3ZU54_9CYAN</name>
<dbReference type="EC" id="2.1.1.-" evidence="2"/>
<dbReference type="SUPFAM" id="SSF53335">
    <property type="entry name" value="S-adenosyl-L-methionine-dependent methyltransferases"/>
    <property type="match status" value="1"/>
</dbReference>
<evidence type="ECO:0000313" key="2">
    <source>
        <dbReference type="EMBL" id="HGG01346.1"/>
    </source>
</evidence>
<keyword evidence="2" id="KW-0808">Transferase</keyword>
<accession>A0A7C3ZU54</accession>
<dbReference type="NCBIfam" id="TIGR04371">
    <property type="entry name" value="methyltran_NanM"/>
    <property type="match status" value="1"/>
</dbReference>
<dbReference type="GO" id="GO:0008168">
    <property type="term" value="F:methyltransferase activity"/>
    <property type="evidence" value="ECO:0007669"/>
    <property type="project" value="UniProtKB-KW"/>
</dbReference>
<gene>
    <name evidence="2" type="ORF">ENR15_12030</name>
</gene>
<protein>
    <submittedName>
        <fullName evidence="2">Putative sugar O-methyltransferase</fullName>
        <ecNumber evidence="2">2.1.1.-</ecNumber>
    </submittedName>
</protein>
<dbReference type="AlphaFoldDB" id="A0A7C3ZU54"/>
<dbReference type="InterPro" id="IPR029063">
    <property type="entry name" value="SAM-dependent_MTases_sf"/>
</dbReference>
<feature type="region of interest" description="Disordered" evidence="1">
    <location>
        <begin position="1"/>
        <end position="28"/>
    </location>
</feature>
<dbReference type="InterPro" id="IPR030807">
    <property type="entry name" value="Methyltran_NanM"/>
</dbReference>
<keyword evidence="2" id="KW-0489">Methyltransferase</keyword>
<reference evidence="2" key="1">
    <citation type="journal article" date="2020" name="mSystems">
        <title>Genome- and Community-Level Interaction Insights into Carbon Utilization and Element Cycling Functions of Hydrothermarchaeota in Hydrothermal Sediment.</title>
        <authorList>
            <person name="Zhou Z."/>
            <person name="Liu Y."/>
            <person name="Xu W."/>
            <person name="Pan J."/>
            <person name="Luo Z.H."/>
            <person name="Li M."/>
        </authorList>
    </citation>
    <scope>NUCLEOTIDE SEQUENCE [LARGE SCALE GENOMIC DNA]</scope>
    <source>
        <strain evidence="2">SpSt-374</strain>
    </source>
</reference>